<evidence type="ECO:0000259" key="1">
    <source>
        <dbReference type="Pfam" id="PF13910"/>
    </source>
</evidence>
<dbReference type="Pfam" id="PF13910">
    <property type="entry name" value="DUF4209"/>
    <property type="match status" value="1"/>
</dbReference>
<dbReference type="OrthoDB" id="1123152at2"/>
<dbReference type="InterPro" id="IPR025209">
    <property type="entry name" value="DUF4209"/>
</dbReference>
<feature type="domain" description="DUF4209" evidence="1">
    <location>
        <begin position="520"/>
        <end position="606"/>
    </location>
</feature>
<accession>E4TTB7</accession>
<dbReference type="RefSeq" id="WP_013454090.1">
    <property type="nucleotide sequence ID" value="NC_014759.1"/>
</dbReference>
<sequence>MRTKDLDISKFTSLTDVHSYLDENASKLSSNWDITDLFVKYRDQTVISKEKQKAQWELECFLFEFRGLELMVFSYSFNEEKDEFPKYPNLDEFQSEAFEYIKKRAQEAKNALLIARYNHILWKGPKGIKNKKYAQVAIVNYLNAVRNFIELSKQKPDGKYLYQAVTKYELTCSLISECKEEVKSLKLLTSELLNDSEVSFWAKHSILDDMIKHPKIFKAEDFKGSLNLFKKELDGANKRTDHFLLVNNYLPTALRIASKTKSDNKYWYDQIGECYVQMANDEESPDRLWIKQDNYANAIDAFGNSGNIQRRKEIEQAYYELKPNVKLPSHRIEVKLSEEESKLFKAYEEETRQKIEWLLTLDPSKIYMYLSSSVYFPKFATIKEAVSNQKEKWMDMSRTIEFDSNKNIRSFQGGGSDKMYQEYTLRIQLSVLPFLRQIFAKGIKERVLTFENYLEFLKNSWLGKPYTEIDLGGDLVETNWIGLIAPSVVEYFVQSESSLNAKYYKPNYVLCIDSLTLKFEGLLRDFSSRLNISTSTRGKKGMQENYAHDILGNEIIKKYFDEDDRLLFEYLFLNEGLNIRNNVAHCFYNEKEYDLNKINLLLVTLLRISKYDFTLNKND</sequence>
<dbReference type="STRING" id="643867.Ftrac_1962"/>
<name>E4TTB7_MARTH</name>
<reference evidence="2 3" key="1">
    <citation type="journal article" date="2011" name="Stand. Genomic Sci.">
        <title>Complete genome sequence of Marivirga tractuosa type strain (H-43).</title>
        <authorList>
            <person name="Pagani I."/>
            <person name="Chertkov O."/>
            <person name="Lapidus A."/>
            <person name="Lucas S."/>
            <person name="Del Rio T.G."/>
            <person name="Tice H."/>
            <person name="Copeland A."/>
            <person name="Cheng J.F."/>
            <person name="Nolan M."/>
            <person name="Saunders E."/>
            <person name="Pitluck S."/>
            <person name="Held B."/>
            <person name="Goodwin L."/>
            <person name="Liolios K."/>
            <person name="Ovchinikova G."/>
            <person name="Ivanova N."/>
            <person name="Mavromatis K."/>
            <person name="Pati A."/>
            <person name="Chen A."/>
            <person name="Palaniappan K."/>
            <person name="Land M."/>
            <person name="Hauser L."/>
            <person name="Jeffries C.D."/>
            <person name="Detter J.C."/>
            <person name="Han C."/>
            <person name="Tapia R."/>
            <person name="Ngatchou-Djao O.D."/>
            <person name="Rohde M."/>
            <person name="Goker M."/>
            <person name="Spring S."/>
            <person name="Sikorski J."/>
            <person name="Woyke T."/>
            <person name="Bristow J."/>
            <person name="Eisen J.A."/>
            <person name="Markowitz V."/>
            <person name="Hugenholtz P."/>
            <person name="Klenk H.P."/>
            <person name="Kyrpides N.C."/>
        </authorList>
    </citation>
    <scope>NUCLEOTIDE SEQUENCE [LARGE SCALE GENOMIC DNA]</scope>
    <source>
        <strain evidence="3">ATCC 23168 / DSM 4126 / NBRC 15989 / NCIMB 1408 / VKM B-1430 / H-43</strain>
    </source>
</reference>
<organism evidence="2 3">
    <name type="scientific">Marivirga tractuosa (strain ATCC 23168 / DSM 4126 / NBRC 15989 / NCIMB 1408 / VKM B-1430 / H-43)</name>
    <name type="common">Microscilla tractuosa</name>
    <name type="synonym">Flexibacter tractuosus</name>
    <dbReference type="NCBI Taxonomy" id="643867"/>
    <lineage>
        <taxon>Bacteria</taxon>
        <taxon>Pseudomonadati</taxon>
        <taxon>Bacteroidota</taxon>
        <taxon>Cytophagia</taxon>
        <taxon>Cytophagales</taxon>
        <taxon>Marivirgaceae</taxon>
        <taxon>Marivirga</taxon>
    </lineage>
</organism>
<keyword evidence="3" id="KW-1185">Reference proteome</keyword>
<dbReference type="eggNOG" id="ENOG5032RHD">
    <property type="taxonomic scope" value="Bacteria"/>
</dbReference>
<dbReference type="Proteomes" id="UP000008720">
    <property type="component" value="Chromosome"/>
</dbReference>
<dbReference type="AlphaFoldDB" id="E4TTB7"/>
<evidence type="ECO:0000313" key="3">
    <source>
        <dbReference type="Proteomes" id="UP000008720"/>
    </source>
</evidence>
<proteinExistence type="predicted"/>
<gene>
    <name evidence="2" type="ordered locus">Ftrac_1962</name>
</gene>
<dbReference type="KEGG" id="mtt:Ftrac_1962"/>
<protein>
    <recommendedName>
        <fullName evidence="1">DUF4209 domain-containing protein</fullName>
    </recommendedName>
</protein>
<dbReference type="EMBL" id="CP002349">
    <property type="protein sequence ID" value="ADR21947.1"/>
    <property type="molecule type" value="Genomic_DNA"/>
</dbReference>
<dbReference type="HOGENOM" id="CLU_030413_0_0_10"/>
<evidence type="ECO:0000313" key="2">
    <source>
        <dbReference type="EMBL" id="ADR21947.1"/>
    </source>
</evidence>